<keyword evidence="15" id="KW-1185">Reference proteome</keyword>
<dbReference type="AlphaFoldDB" id="A0A5C8Z5P3"/>
<feature type="binding site" evidence="11">
    <location>
        <position position="67"/>
    </location>
    <ligand>
        <name>Zn(2+)</name>
        <dbReference type="ChEBI" id="CHEBI:29105"/>
        <note>catalytic</note>
    </ligand>
</feature>
<sequence length="496" mass="51461">MIEVPVQGGGQVQHVATTQLPTAHGVFAVHGFRDGRGEEHVALVLGTPEALLADDAAAPLVRVHSECLTGDALGSWRCDCGDQLLAAQRAIAAEGRGVVVYLRGQEGRGIGLMAKLSAYALQDAGADTVDANTSLGLPVDARDYAAAAAVLRHLGLRRVRLMTSNPDKAAALRAGGVEVEQVVGVPVPVRTDSARYRQTKVQRMGHLPPVGPRWSGERAWEALLAASSHSGADDLADDLPDAHADTDAAASVLLERYSPLATGRALVIAQVAQSLDGFTAARTGDAHYVSGAQDREHLHRLRALVDAVVVGVSTVVADDPQLTVRACPGPHPVRVVLDPRARAPLGARVFTDGAAPVLWCTSSERAEAAAQGVAGRSHVQVVGIDVPSVVPAGALERSRVVTTVLRALHDRGFGRVLVEGGATTVSAFLAAGALDRLWITTAPVLVGDGVPGLRFDGADLMADALRAPSRRFVLGEDVAVELDLAAARASSASGTS</sequence>
<evidence type="ECO:0000256" key="6">
    <source>
        <dbReference type="ARBA" id="ARBA00022801"/>
    </source>
</evidence>
<feature type="binding site" evidence="11">
    <location>
        <begin position="62"/>
        <end position="66"/>
    </location>
    <ligand>
        <name>GTP</name>
        <dbReference type="ChEBI" id="CHEBI:37565"/>
    </ligand>
</feature>
<dbReference type="InterPro" id="IPR036144">
    <property type="entry name" value="RibA-like_sf"/>
</dbReference>
<comment type="catalytic activity">
    <reaction evidence="10 11">
        <text>GTP + 4 H2O = 2,5-diamino-6-hydroxy-4-(5-phosphoribosylamino)-pyrimidine + formate + 2 phosphate + 3 H(+)</text>
        <dbReference type="Rhea" id="RHEA:23704"/>
        <dbReference type="ChEBI" id="CHEBI:15377"/>
        <dbReference type="ChEBI" id="CHEBI:15378"/>
        <dbReference type="ChEBI" id="CHEBI:15740"/>
        <dbReference type="ChEBI" id="CHEBI:37565"/>
        <dbReference type="ChEBI" id="CHEBI:43474"/>
        <dbReference type="ChEBI" id="CHEBI:58614"/>
        <dbReference type="EC" id="3.5.4.25"/>
    </reaction>
</comment>
<keyword evidence="7 11" id="KW-0862">Zinc</keyword>
<feature type="binding site" evidence="11">
    <location>
        <position position="83"/>
    </location>
    <ligand>
        <name>GTP</name>
        <dbReference type="ChEBI" id="CHEBI:37565"/>
    </ligand>
</feature>
<comment type="similarity">
    <text evidence="11">Belongs to the GTP cyclohydrolase II family.</text>
</comment>
<comment type="similarity">
    <text evidence="2">In the N-terminal section; belongs to the DHBP synthase family.</text>
</comment>
<dbReference type="GO" id="GO:0005829">
    <property type="term" value="C:cytosol"/>
    <property type="evidence" value="ECO:0007669"/>
    <property type="project" value="TreeGrafter"/>
</dbReference>
<dbReference type="Gene3D" id="3.40.430.10">
    <property type="entry name" value="Dihydrofolate Reductase, subunit A"/>
    <property type="match status" value="1"/>
</dbReference>
<dbReference type="GO" id="GO:0008686">
    <property type="term" value="F:3,4-dihydroxy-2-butanone-4-phosphate synthase activity"/>
    <property type="evidence" value="ECO:0007669"/>
    <property type="project" value="TreeGrafter"/>
</dbReference>
<comment type="cofactor">
    <cofactor evidence="11">
        <name>Zn(2+)</name>
        <dbReference type="ChEBI" id="CHEBI:29105"/>
    </cofactor>
    <text evidence="11">Binds 1 zinc ion per subunit.</text>
</comment>
<evidence type="ECO:0000256" key="1">
    <source>
        <dbReference type="ARBA" id="ARBA00004853"/>
    </source>
</evidence>
<dbReference type="GO" id="GO:0005525">
    <property type="term" value="F:GTP binding"/>
    <property type="evidence" value="ECO:0007669"/>
    <property type="project" value="UniProtKB-KW"/>
</dbReference>
<organism evidence="14 15">
    <name type="scientific">Quadrisphaera setariae</name>
    <dbReference type="NCBI Taxonomy" id="2593304"/>
    <lineage>
        <taxon>Bacteria</taxon>
        <taxon>Bacillati</taxon>
        <taxon>Actinomycetota</taxon>
        <taxon>Actinomycetes</taxon>
        <taxon>Kineosporiales</taxon>
        <taxon>Kineosporiaceae</taxon>
        <taxon>Quadrisphaera</taxon>
    </lineage>
</organism>
<dbReference type="Gene3D" id="3.40.50.10990">
    <property type="entry name" value="GTP cyclohydrolase II"/>
    <property type="match status" value="1"/>
</dbReference>
<evidence type="ECO:0000256" key="2">
    <source>
        <dbReference type="ARBA" id="ARBA00005520"/>
    </source>
</evidence>
<feature type="domain" description="GTP cyclohydrolase II" evidence="12">
    <location>
        <begin position="15"/>
        <end position="182"/>
    </location>
</feature>
<evidence type="ECO:0000256" key="7">
    <source>
        <dbReference type="ARBA" id="ARBA00022833"/>
    </source>
</evidence>
<evidence type="ECO:0000256" key="3">
    <source>
        <dbReference type="ARBA" id="ARBA00022619"/>
    </source>
</evidence>
<feature type="active site" description="Proton acceptor" evidence="11">
    <location>
        <position position="140"/>
    </location>
</feature>
<feature type="domain" description="Bacterial bifunctional deaminase-reductase C-terminal" evidence="13">
    <location>
        <begin position="267"/>
        <end position="451"/>
    </location>
</feature>
<gene>
    <name evidence="11 14" type="primary">ribA</name>
    <name evidence="14" type="ORF">FMM08_19855</name>
</gene>
<dbReference type="GO" id="GO:0008270">
    <property type="term" value="F:zinc ion binding"/>
    <property type="evidence" value="ECO:0007669"/>
    <property type="project" value="UniProtKB-UniRule"/>
</dbReference>
<dbReference type="RefSeq" id="WP_147928105.1">
    <property type="nucleotide sequence ID" value="NZ_VKAC01000014.1"/>
</dbReference>
<evidence type="ECO:0000313" key="14">
    <source>
        <dbReference type="EMBL" id="TXR52451.1"/>
    </source>
</evidence>
<dbReference type="HAMAP" id="MF_00179">
    <property type="entry name" value="RibA"/>
    <property type="match status" value="1"/>
</dbReference>
<evidence type="ECO:0000313" key="15">
    <source>
        <dbReference type="Proteomes" id="UP000321234"/>
    </source>
</evidence>
<dbReference type="CDD" id="cd00641">
    <property type="entry name" value="GTP_cyclohydro2"/>
    <property type="match status" value="1"/>
</dbReference>
<reference evidence="14 15" key="1">
    <citation type="submission" date="2019-07" db="EMBL/GenBank/DDBJ databases">
        <title>Quadrisphaera sp. strain DD2A genome sequencing and assembly.</title>
        <authorList>
            <person name="Kim I."/>
        </authorList>
    </citation>
    <scope>NUCLEOTIDE SEQUENCE [LARGE SCALE GENOMIC DNA]</scope>
    <source>
        <strain evidence="14 15">DD2A</strain>
    </source>
</reference>
<dbReference type="Pfam" id="PF01872">
    <property type="entry name" value="RibD_C"/>
    <property type="match status" value="1"/>
</dbReference>
<dbReference type="UniPathway" id="UPA00275">
    <property type="reaction ID" value="UER00400"/>
</dbReference>
<dbReference type="InterPro" id="IPR032677">
    <property type="entry name" value="GTP_cyclohydro_II"/>
</dbReference>
<dbReference type="GO" id="GO:0009231">
    <property type="term" value="P:riboflavin biosynthetic process"/>
    <property type="evidence" value="ECO:0007669"/>
    <property type="project" value="UniProtKB-UniRule"/>
</dbReference>
<dbReference type="GO" id="GO:0003935">
    <property type="term" value="F:GTP cyclohydrolase II activity"/>
    <property type="evidence" value="ECO:0007669"/>
    <property type="project" value="UniProtKB-UniRule"/>
</dbReference>
<dbReference type="GO" id="GO:0008703">
    <property type="term" value="F:5-amino-6-(5-phosphoribosylamino)uracil reductase activity"/>
    <property type="evidence" value="ECO:0007669"/>
    <property type="project" value="InterPro"/>
</dbReference>
<keyword evidence="5 11" id="KW-0547">Nucleotide-binding</keyword>
<evidence type="ECO:0000256" key="9">
    <source>
        <dbReference type="ARBA" id="ARBA00043932"/>
    </source>
</evidence>
<dbReference type="Proteomes" id="UP000321234">
    <property type="component" value="Unassembled WGS sequence"/>
</dbReference>
<evidence type="ECO:0000256" key="10">
    <source>
        <dbReference type="ARBA" id="ARBA00049295"/>
    </source>
</evidence>
<keyword evidence="8 11" id="KW-0342">GTP-binding</keyword>
<dbReference type="EC" id="3.5.4.25" evidence="11"/>
<dbReference type="Pfam" id="PF00925">
    <property type="entry name" value="GTP_cyclohydro2"/>
    <property type="match status" value="1"/>
</dbReference>
<dbReference type="OrthoDB" id="9793111at2"/>
<feature type="binding site" evidence="11">
    <location>
        <position position="163"/>
    </location>
    <ligand>
        <name>GTP</name>
        <dbReference type="ChEBI" id="CHEBI:37565"/>
    </ligand>
</feature>
<feature type="binding site" evidence="11">
    <location>
        <position position="80"/>
    </location>
    <ligand>
        <name>Zn(2+)</name>
        <dbReference type="ChEBI" id="CHEBI:29105"/>
        <note>catalytic</note>
    </ligand>
</feature>
<evidence type="ECO:0000259" key="13">
    <source>
        <dbReference type="Pfam" id="PF01872"/>
    </source>
</evidence>
<evidence type="ECO:0000256" key="5">
    <source>
        <dbReference type="ARBA" id="ARBA00022741"/>
    </source>
</evidence>
<accession>A0A5C8Z5P3</accession>
<feature type="binding site" evidence="11">
    <location>
        <position position="168"/>
    </location>
    <ligand>
        <name>GTP</name>
        <dbReference type="ChEBI" id="CHEBI:37565"/>
    </ligand>
</feature>
<evidence type="ECO:0000259" key="12">
    <source>
        <dbReference type="Pfam" id="PF00925"/>
    </source>
</evidence>
<keyword evidence="4 11" id="KW-0479">Metal-binding</keyword>
<feature type="binding site" evidence="11">
    <location>
        <begin position="106"/>
        <end position="108"/>
    </location>
    <ligand>
        <name>GTP</name>
        <dbReference type="ChEBI" id="CHEBI:37565"/>
    </ligand>
</feature>
<keyword evidence="3 11" id="KW-0686">Riboflavin biosynthesis</keyword>
<dbReference type="InterPro" id="IPR024072">
    <property type="entry name" value="DHFR-like_dom_sf"/>
</dbReference>
<dbReference type="SUPFAM" id="SSF142695">
    <property type="entry name" value="RibA-like"/>
    <property type="match status" value="1"/>
</dbReference>
<proteinExistence type="inferred from homology"/>
<comment type="function">
    <text evidence="9 11">Catalyzes the conversion of GTP to 2,5-diamino-6-ribosylamino-4(3H)-pyrimidinone 5'-phosphate (DARP), formate and pyrophosphate.</text>
</comment>
<dbReference type="SUPFAM" id="SSF53597">
    <property type="entry name" value="Dihydrofolate reductase-like"/>
    <property type="match status" value="1"/>
</dbReference>
<evidence type="ECO:0000256" key="11">
    <source>
        <dbReference type="HAMAP-Rule" id="MF_00179"/>
    </source>
</evidence>
<keyword evidence="6 11" id="KW-0378">Hydrolase</keyword>
<feature type="active site" description="Nucleophile" evidence="11">
    <location>
        <position position="142"/>
    </location>
</feature>
<dbReference type="InterPro" id="IPR000926">
    <property type="entry name" value="RibA"/>
</dbReference>
<feature type="binding site" evidence="11">
    <location>
        <position position="78"/>
    </location>
    <ligand>
        <name>Zn(2+)</name>
        <dbReference type="ChEBI" id="CHEBI:29105"/>
        <note>catalytic</note>
    </ligand>
</feature>
<dbReference type="PANTHER" id="PTHR21327">
    <property type="entry name" value="GTP CYCLOHYDROLASE II-RELATED"/>
    <property type="match status" value="1"/>
</dbReference>
<comment type="pathway">
    <text evidence="1 11">Cofactor biosynthesis; riboflavin biosynthesis; 5-amino-6-(D-ribitylamino)uracil from GTP: step 1/4.</text>
</comment>
<dbReference type="InterPro" id="IPR002734">
    <property type="entry name" value="RibDG_C"/>
</dbReference>
<evidence type="ECO:0000256" key="8">
    <source>
        <dbReference type="ARBA" id="ARBA00023134"/>
    </source>
</evidence>
<dbReference type="PANTHER" id="PTHR21327:SF18">
    <property type="entry name" value="3,4-DIHYDROXY-2-BUTANONE 4-PHOSPHATE SYNTHASE"/>
    <property type="match status" value="1"/>
</dbReference>
<dbReference type="EMBL" id="VKAC01000014">
    <property type="protein sequence ID" value="TXR52451.1"/>
    <property type="molecule type" value="Genomic_DNA"/>
</dbReference>
<dbReference type="NCBIfam" id="NF001591">
    <property type="entry name" value="PRK00393.1"/>
    <property type="match status" value="1"/>
</dbReference>
<feature type="binding site" evidence="11">
    <location>
        <position position="128"/>
    </location>
    <ligand>
        <name>GTP</name>
        <dbReference type="ChEBI" id="CHEBI:37565"/>
    </ligand>
</feature>
<dbReference type="FunFam" id="3.40.50.10990:FF:000001">
    <property type="entry name" value="Riboflavin biosynthesis protein RibBA"/>
    <property type="match status" value="1"/>
</dbReference>
<evidence type="ECO:0000256" key="4">
    <source>
        <dbReference type="ARBA" id="ARBA00022723"/>
    </source>
</evidence>
<comment type="caution">
    <text evidence="14">The sequence shown here is derived from an EMBL/GenBank/DDBJ whole genome shotgun (WGS) entry which is preliminary data.</text>
</comment>
<name>A0A5C8Z5P3_9ACTN</name>
<protein>
    <recommendedName>
        <fullName evidence="11">GTP cyclohydrolase-2</fullName>
        <ecNumber evidence="11">3.5.4.25</ecNumber>
    </recommendedName>
    <alternativeName>
        <fullName evidence="11">GTP cyclohydrolase II</fullName>
    </alternativeName>
</protein>